<feature type="region of interest" description="Disordered" evidence="1">
    <location>
        <begin position="1"/>
        <end position="26"/>
    </location>
</feature>
<protein>
    <submittedName>
        <fullName evidence="2">Uncharacterized protein</fullName>
    </submittedName>
</protein>
<evidence type="ECO:0000313" key="2">
    <source>
        <dbReference type="EMBL" id="KAK1561614.1"/>
    </source>
</evidence>
<name>A0AAD8PIB9_9PEZI</name>
<evidence type="ECO:0000313" key="3">
    <source>
        <dbReference type="Proteomes" id="UP001230504"/>
    </source>
</evidence>
<keyword evidence="3" id="KW-1185">Reference proteome</keyword>
<sequence length="207" mass="23129">MRHATTRARKPEPTYATSPSKLGRHARRVHTALRTAPPSIQNDAVSSYRHVFNPLPLLRLAHAAAGPMALSHGREVGSHRPLPVIGQLLLPIFPIPPDKDHLWWYSWPSYRADGLDSVRKGLLPLVKGCAYPARLLPDPTFRHHGRRKQVPQRRETQKLPLDGAIVAPVLQPRPRLITLQGFLDLFSHRAGVFQETDGGVDATAHLR</sequence>
<dbReference type="AlphaFoldDB" id="A0AAD8PIB9"/>
<dbReference type="EMBL" id="JAHLJV010000268">
    <property type="protein sequence ID" value="KAK1561614.1"/>
    <property type="molecule type" value="Genomic_DNA"/>
</dbReference>
<evidence type="ECO:0000256" key="1">
    <source>
        <dbReference type="SAM" id="MobiDB-lite"/>
    </source>
</evidence>
<accession>A0AAD8PIB9</accession>
<organism evidence="2 3">
    <name type="scientific">Colletotrichum navitas</name>
    <dbReference type="NCBI Taxonomy" id="681940"/>
    <lineage>
        <taxon>Eukaryota</taxon>
        <taxon>Fungi</taxon>
        <taxon>Dikarya</taxon>
        <taxon>Ascomycota</taxon>
        <taxon>Pezizomycotina</taxon>
        <taxon>Sordariomycetes</taxon>
        <taxon>Hypocreomycetidae</taxon>
        <taxon>Glomerellales</taxon>
        <taxon>Glomerellaceae</taxon>
        <taxon>Colletotrichum</taxon>
        <taxon>Colletotrichum graminicola species complex</taxon>
    </lineage>
</organism>
<reference evidence="2" key="1">
    <citation type="submission" date="2021-06" db="EMBL/GenBank/DDBJ databases">
        <title>Comparative genomics, transcriptomics and evolutionary studies reveal genomic signatures of adaptation to plant cell wall in hemibiotrophic fungi.</title>
        <authorList>
            <consortium name="DOE Joint Genome Institute"/>
            <person name="Baroncelli R."/>
            <person name="Diaz J.F."/>
            <person name="Benocci T."/>
            <person name="Peng M."/>
            <person name="Battaglia E."/>
            <person name="Haridas S."/>
            <person name="Andreopoulos W."/>
            <person name="Labutti K."/>
            <person name="Pangilinan J."/>
            <person name="Floch G.L."/>
            <person name="Makela M.R."/>
            <person name="Henrissat B."/>
            <person name="Grigoriev I.V."/>
            <person name="Crouch J.A."/>
            <person name="De Vries R.P."/>
            <person name="Sukno S.A."/>
            <person name="Thon M.R."/>
        </authorList>
    </citation>
    <scope>NUCLEOTIDE SEQUENCE</scope>
    <source>
        <strain evidence="2">CBS 125086</strain>
    </source>
</reference>
<gene>
    <name evidence="2" type="ORF">LY79DRAFT_186496</name>
</gene>
<dbReference type="Proteomes" id="UP001230504">
    <property type="component" value="Unassembled WGS sequence"/>
</dbReference>
<comment type="caution">
    <text evidence="2">The sequence shown here is derived from an EMBL/GenBank/DDBJ whole genome shotgun (WGS) entry which is preliminary data.</text>
</comment>
<dbReference type="GeneID" id="85435593"/>
<dbReference type="RefSeq" id="XP_060406765.1">
    <property type="nucleotide sequence ID" value="XM_060551353.1"/>
</dbReference>
<proteinExistence type="predicted"/>